<accession>A0ABP9X9X5</accession>
<dbReference type="PANTHER" id="PTHR36928:SF1">
    <property type="entry name" value="PHOSPHATASE YCDX-RELATED"/>
    <property type="match status" value="1"/>
</dbReference>
<protein>
    <submittedName>
        <fullName evidence="5">DNA polymerase/3'-5' exonuclease PolX</fullName>
    </submittedName>
</protein>
<sequence length="570" mass="60939">MPEVTRKQLVGTLNTTADLLDVLGQEPFRANAYRGAARSLEAAETPVADLVATGFAGVPKVGKAIAADLTAFATTGVFTPLEEAAAQVDPGVMGLFRVRGLGPKKIRALWDAGIDSLETLREAARDGRVAALKGFGPKSAATILEAVEFVLGAQDRQHLSTGLDVSQTLAAWLDGLEARVAGDARRGLETVRTARVTVTGTADEVTASLAGRVEDLAPVDPKPLLSGRLDGVPVEIAYAPAGARGALDLMMGGGSEYRESLRAEAKAQGFDLSGRGLKREGVLIPTPTEGDVTRALNLPLRPAEYRDPEHNEVWETLPPPAELVTPADLKGMLHTHSVWSDGAATLPEMVEEAVRLGGPSGGTFLGTGDHSRAAHYANGMSIERLRAYVREIRELQRAGLPILAGAEVDILEDGSLDYPDEELLSLDYVVASVHSHFTLDAGRQTERLVRAVSHPLITILGHPTGRLLLRRPGYPLDLDTVLAAAAERGTVVEINANPARLDLDWRFALRWRDRLTFAINTDAHVPAGLGDTRYGVAVARKAGLTPEKVVNTLGQEEFLAFVRRQREGRG</sequence>
<keyword evidence="2" id="KW-0548">Nucleotidyltransferase</keyword>
<dbReference type="GO" id="GO:0004527">
    <property type="term" value="F:exonuclease activity"/>
    <property type="evidence" value="ECO:0007669"/>
    <property type="project" value="UniProtKB-KW"/>
</dbReference>
<keyword evidence="1" id="KW-0808">Transferase</keyword>
<evidence type="ECO:0000313" key="6">
    <source>
        <dbReference type="Proteomes" id="UP001404956"/>
    </source>
</evidence>
<dbReference type="Proteomes" id="UP001404956">
    <property type="component" value="Unassembled WGS sequence"/>
</dbReference>
<dbReference type="InterPro" id="IPR047967">
    <property type="entry name" value="PolX_PHP"/>
</dbReference>
<dbReference type="InterPro" id="IPR043519">
    <property type="entry name" value="NT_sf"/>
</dbReference>
<evidence type="ECO:0000256" key="2">
    <source>
        <dbReference type="ARBA" id="ARBA00022695"/>
    </source>
</evidence>
<dbReference type="Gene3D" id="3.30.210.10">
    <property type="entry name" value="DNA polymerase, thumb domain"/>
    <property type="match status" value="1"/>
</dbReference>
<dbReference type="SUPFAM" id="SSF89550">
    <property type="entry name" value="PHP domain-like"/>
    <property type="match status" value="1"/>
</dbReference>
<dbReference type="SMART" id="SM00483">
    <property type="entry name" value="POLXc"/>
    <property type="match status" value="1"/>
</dbReference>
<dbReference type="Pfam" id="PF02811">
    <property type="entry name" value="PHP"/>
    <property type="match status" value="1"/>
</dbReference>
<dbReference type="InterPro" id="IPR003141">
    <property type="entry name" value="Pol/His_phosphatase_N"/>
</dbReference>
<dbReference type="InterPro" id="IPR010996">
    <property type="entry name" value="HHH_MUS81"/>
</dbReference>
<keyword evidence="5" id="KW-0269">Exonuclease</keyword>
<keyword evidence="5" id="KW-0540">Nuclease</keyword>
<proteinExistence type="predicted"/>
<dbReference type="Gene3D" id="1.10.150.20">
    <property type="entry name" value="5' to 3' exonuclease, C-terminal subdomain"/>
    <property type="match status" value="1"/>
</dbReference>
<dbReference type="RefSeq" id="WP_345451050.1">
    <property type="nucleotide sequence ID" value="NZ_BAABRV010000001.1"/>
</dbReference>
<keyword evidence="5" id="KW-0378">Hydrolase</keyword>
<dbReference type="SMART" id="SM00481">
    <property type="entry name" value="POLIIIAc"/>
    <property type="match status" value="1"/>
</dbReference>
<name>A0ABP9X9X5_9DEIO</name>
<gene>
    <name evidence="5" type="primary">polX</name>
    <name evidence="5" type="ORF">Dalu01_00573</name>
</gene>
<organism evidence="5 6">
    <name type="scientific">Deinococcus aluminii</name>
    <dbReference type="NCBI Taxonomy" id="1656885"/>
    <lineage>
        <taxon>Bacteria</taxon>
        <taxon>Thermotogati</taxon>
        <taxon>Deinococcota</taxon>
        <taxon>Deinococci</taxon>
        <taxon>Deinococcales</taxon>
        <taxon>Deinococcaceae</taxon>
        <taxon>Deinococcus</taxon>
    </lineage>
</organism>
<dbReference type="Gene3D" id="1.10.150.110">
    <property type="entry name" value="DNA polymerase beta, N-terminal domain-like"/>
    <property type="match status" value="1"/>
</dbReference>
<dbReference type="Gene3D" id="3.30.460.10">
    <property type="entry name" value="Beta Polymerase, domain 2"/>
    <property type="match status" value="1"/>
</dbReference>
<dbReference type="PANTHER" id="PTHR36928">
    <property type="entry name" value="PHOSPHATASE YCDX-RELATED"/>
    <property type="match status" value="1"/>
</dbReference>
<comment type="caution">
    <text evidence="5">The sequence shown here is derived from an EMBL/GenBank/DDBJ whole genome shotgun (WGS) entry which is preliminary data.</text>
</comment>
<dbReference type="InterPro" id="IPR016195">
    <property type="entry name" value="Pol/histidinol_Pase-like"/>
</dbReference>
<dbReference type="PIRSF" id="PIRSF005047">
    <property type="entry name" value="UCP005047_YshC"/>
    <property type="match status" value="1"/>
</dbReference>
<evidence type="ECO:0000313" key="5">
    <source>
        <dbReference type="EMBL" id="GAA5532192.1"/>
    </source>
</evidence>
<evidence type="ECO:0000256" key="1">
    <source>
        <dbReference type="ARBA" id="ARBA00022679"/>
    </source>
</evidence>
<dbReference type="InterPro" id="IPR050243">
    <property type="entry name" value="PHP_phosphatase"/>
</dbReference>
<evidence type="ECO:0000259" key="4">
    <source>
        <dbReference type="SMART" id="SM00483"/>
    </source>
</evidence>
<dbReference type="InterPro" id="IPR004013">
    <property type="entry name" value="PHP_dom"/>
</dbReference>
<feature type="domain" description="Polymerase/histidinol phosphatase N-terminal" evidence="3">
    <location>
        <begin position="331"/>
        <end position="412"/>
    </location>
</feature>
<dbReference type="SUPFAM" id="SSF81301">
    <property type="entry name" value="Nucleotidyltransferase"/>
    <property type="match status" value="1"/>
</dbReference>
<dbReference type="SUPFAM" id="SSF158702">
    <property type="entry name" value="Sec63 N-terminal domain-like"/>
    <property type="match status" value="1"/>
</dbReference>
<keyword evidence="6" id="KW-1185">Reference proteome</keyword>
<evidence type="ECO:0000259" key="3">
    <source>
        <dbReference type="SMART" id="SM00481"/>
    </source>
</evidence>
<dbReference type="Pfam" id="PF14716">
    <property type="entry name" value="HHH_8"/>
    <property type="match status" value="1"/>
</dbReference>
<dbReference type="InterPro" id="IPR037160">
    <property type="entry name" value="DNA_Pol_thumb_sf"/>
</dbReference>
<reference evidence="5 6" key="1">
    <citation type="submission" date="2024-02" db="EMBL/GenBank/DDBJ databases">
        <title>Deinococcus aluminii NBRC 112889.</title>
        <authorList>
            <person name="Ichikawa N."/>
            <person name="Katano-Makiyama Y."/>
            <person name="Hidaka K."/>
        </authorList>
    </citation>
    <scope>NUCLEOTIDE SEQUENCE [LARGE SCALE GENOMIC DNA]</scope>
    <source>
        <strain evidence="5 6">NBRC 112889</strain>
    </source>
</reference>
<dbReference type="InterPro" id="IPR022311">
    <property type="entry name" value="PolX-like"/>
</dbReference>
<dbReference type="SUPFAM" id="SSF47802">
    <property type="entry name" value="DNA polymerase beta, N-terminal domain-like"/>
    <property type="match status" value="1"/>
</dbReference>
<dbReference type="InterPro" id="IPR029398">
    <property type="entry name" value="PolB_thumb"/>
</dbReference>
<dbReference type="InterPro" id="IPR002054">
    <property type="entry name" value="DNA-dir_DNA_pol_X"/>
</dbReference>
<dbReference type="Pfam" id="PF14791">
    <property type="entry name" value="DNA_pol_B_thumb"/>
    <property type="match status" value="1"/>
</dbReference>
<dbReference type="Gene3D" id="3.20.20.140">
    <property type="entry name" value="Metal-dependent hydrolases"/>
    <property type="match status" value="1"/>
</dbReference>
<dbReference type="Pfam" id="PF14520">
    <property type="entry name" value="HHH_5"/>
    <property type="match status" value="1"/>
</dbReference>
<feature type="domain" description="DNA-directed DNA polymerase X" evidence="4">
    <location>
        <begin position="3"/>
        <end position="307"/>
    </location>
</feature>
<dbReference type="InterPro" id="IPR027421">
    <property type="entry name" value="DNA_pol_lamdba_lyase_dom_sf"/>
</dbReference>
<dbReference type="CDD" id="cd07436">
    <property type="entry name" value="PHP_PolX"/>
    <property type="match status" value="1"/>
</dbReference>
<dbReference type="EMBL" id="BAABRV010000001">
    <property type="protein sequence ID" value="GAA5532192.1"/>
    <property type="molecule type" value="Genomic_DNA"/>
</dbReference>